<dbReference type="EMBL" id="GBEZ01020905">
    <property type="protein sequence ID" value="JAC65799.1"/>
    <property type="molecule type" value="Transcribed_RNA"/>
</dbReference>
<reference evidence="6" key="1">
    <citation type="submission" date="2014-05" db="EMBL/GenBank/DDBJ databases">
        <title>The transcriptome of the halophilic microalga Tetraselmis sp. GSL018 isolated from the Great Salt Lake, Utah.</title>
        <authorList>
            <person name="Jinkerson R.E."/>
            <person name="D'Adamo S."/>
            <person name="Posewitz M.C."/>
        </authorList>
    </citation>
    <scope>NUCLEOTIDE SEQUENCE</scope>
    <source>
        <strain evidence="6">GSL018</strain>
    </source>
</reference>
<feature type="domain" description="YEATS" evidence="5">
    <location>
        <begin position="19"/>
        <end position="164"/>
    </location>
</feature>
<evidence type="ECO:0000256" key="3">
    <source>
        <dbReference type="ARBA" id="ARBA00023242"/>
    </source>
</evidence>
<dbReference type="AlphaFoldDB" id="A0A061R4W9"/>
<gene>
    <name evidence="6" type="primary">YEATS4</name>
    <name evidence="6" type="ORF">TSPGSL018_15224</name>
</gene>
<organism evidence="6">
    <name type="scientific">Tetraselmis sp. GSL018</name>
    <dbReference type="NCBI Taxonomy" id="582737"/>
    <lineage>
        <taxon>Eukaryota</taxon>
        <taxon>Viridiplantae</taxon>
        <taxon>Chlorophyta</taxon>
        <taxon>core chlorophytes</taxon>
        <taxon>Chlorodendrophyceae</taxon>
        <taxon>Chlorodendrales</taxon>
        <taxon>Chlorodendraceae</taxon>
        <taxon>Tetraselmis</taxon>
    </lineage>
</organism>
<protein>
    <submittedName>
        <fullName evidence="6">YEATS domain-containing protein 4</fullName>
    </submittedName>
</protein>
<name>A0A061R4W9_9CHLO</name>
<dbReference type="GO" id="GO:0005634">
    <property type="term" value="C:nucleus"/>
    <property type="evidence" value="ECO:0007669"/>
    <property type="project" value="UniProtKB-SubCell"/>
</dbReference>
<dbReference type="InterPro" id="IPR005033">
    <property type="entry name" value="YEATS"/>
</dbReference>
<dbReference type="InterPro" id="IPR038704">
    <property type="entry name" value="YEAST_sf"/>
</dbReference>
<dbReference type="Pfam" id="PF03366">
    <property type="entry name" value="YEATS"/>
    <property type="match status" value="1"/>
</dbReference>
<dbReference type="Gene3D" id="2.60.40.1970">
    <property type="entry name" value="YEATS domain"/>
    <property type="match status" value="1"/>
</dbReference>
<dbReference type="GO" id="GO:0006355">
    <property type="term" value="P:regulation of DNA-templated transcription"/>
    <property type="evidence" value="ECO:0007669"/>
    <property type="project" value="InterPro"/>
</dbReference>
<evidence type="ECO:0000259" key="5">
    <source>
        <dbReference type="PROSITE" id="PS51037"/>
    </source>
</evidence>
<accession>A0A061R4W9</accession>
<sequence>ADDTDCNLETFTDNDGVCRVKDKEIILKLCIGTVAFYLGKKASEYHSHKWTVYVREANNNDISHIIEKVTFQLHPSFSNPTRHVETPPFELTETGWGEFEIAIQLHFKEDVKHKEVELYHPLKLYSETDGPQGQISKKPVVQEEYDEVVFSEPPKPFYTRVTKTPPKPAPESAMAPYFQAHNPQEELSKIQAARHKAAQFRATLLKQLEPAA</sequence>
<evidence type="ECO:0000256" key="2">
    <source>
        <dbReference type="ARBA" id="ARBA00023163"/>
    </source>
</evidence>
<evidence type="ECO:0000313" key="6">
    <source>
        <dbReference type="EMBL" id="JAC65799.1"/>
    </source>
</evidence>
<proteinExistence type="predicted"/>
<evidence type="ECO:0000256" key="4">
    <source>
        <dbReference type="PROSITE-ProRule" id="PRU00376"/>
    </source>
</evidence>
<comment type="subcellular location">
    <subcellularLocation>
        <location evidence="4">Nucleus</location>
    </subcellularLocation>
</comment>
<dbReference type="InterPro" id="IPR055129">
    <property type="entry name" value="YEATS_dom"/>
</dbReference>
<keyword evidence="2" id="KW-0804">Transcription</keyword>
<dbReference type="PROSITE" id="PS51037">
    <property type="entry name" value="YEATS"/>
    <property type="match status" value="1"/>
</dbReference>
<evidence type="ECO:0000256" key="1">
    <source>
        <dbReference type="ARBA" id="ARBA00023015"/>
    </source>
</evidence>
<dbReference type="CDD" id="cd16910">
    <property type="entry name" value="YEATS_TFIID14_like"/>
    <property type="match status" value="1"/>
</dbReference>
<keyword evidence="1" id="KW-0805">Transcription regulation</keyword>
<dbReference type="PANTHER" id="PTHR47573:SF1">
    <property type="entry name" value="PROTEIN AF-9 HOMOLOG"/>
    <property type="match status" value="1"/>
</dbReference>
<keyword evidence="3 4" id="KW-0539">Nucleus</keyword>
<feature type="non-terminal residue" evidence="6">
    <location>
        <position position="1"/>
    </location>
</feature>
<dbReference type="PANTHER" id="PTHR47573">
    <property type="entry name" value="PROTEIN AF-9 HOMOLOG"/>
    <property type="match status" value="1"/>
</dbReference>